<feature type="transmembrane region" description="Helical" evidence="6">
    <location>
        <begin position="41"/>
        <end position="62"/>
    </location>
</feature>
<feature type="transmembrane region" description="Helical" evidence="6">
    <location>
        <begin position="281"/>
        <end position="306"/>
    </location>
</feature>
<evidence type="ECO:0000313" key="8">
    <source>
        <dbReference type="Proteomes" id="UP000199158"/>
    </source>
</evidence>
<keyword evidence="3 6" id="KW-0812">Transmembrane</keyword>
<feature type="transmembrane region" description="Helical" evidence="6">
    <location>
        <begin position="251"/>
        <end position="269"/>
    </location>
</feature>
<keyword evidence="4 6" id="KW-1133">Transmembrane helix</keyword>
<feature type="transmembrane region" description="Helical" evidence="6">
    <location>
        <begin position="318"/>
        <end position="341"/>
    </location>
</feature>
<dbReference type="STRING" id="474960.SAMN05216180_2992"/>
<keyword evidence="5 6" id="KW-0472">Membrane</keyword>
<feature type="transmembrane region" description="Helical" evidence="6">
    <location>
        <begin position="206"/>
        <end position="231"/>
    </location>
</feature>
<evidence type="ECO:0000256" key="2">
    <source>
        <dbReference type="ARBA" id="ARBA00022475"/>
    </source>
</evidence>
<gene>
    <name evidence="7" type="ORF">SAMN05216180_2992</name>
</gene>
<dbReference type="EMBL" id="FOCG01000007">
    <property type="protein sequence ID" value="SEN17972.1"/>
    <property type="molecule type" value="Genomic_DNA"/>
</dbReference>
<dbReference type="InterPro" id="IPR002797">
    <property type="entry name" value="Polysacc_synth"/>
</dbReference>
<dbReference type="AlphaFoldDB" id="A0A1H8EEP3"/>
<feature type="transmembrane region" description="Helical" evidence="6">
    <location>
        <begin position="380"/>
        <end position="402"/>
    </location>
</feature>
<keyword evidence="2" id="KW-1003">Cell membrane</keyword>
<feature type="transmembrane region" description="Helical" evidence="6">
    <location>
        <begin position="353"/>
        <end position="374"/>
    </location>
</feature>
<evidence type="ECO:0000256" key="5">
    <source>
        <dbReference type="ARBA" id="ARBA00023136"/>
    </source>
</evidence>
<feature type="transmembrane region" description="Helical" evidence="6">
    <location>
        <begin position="12"/>
        <end position="35"/>
    </location>
</feature>
<reference evidence="7 8" key="1">
    <citation type="submission" date="2016-10" db="EMBL/GenBank/DDBJ databases">
        <authorList>
            <person name="de Groot N.N."/>
        </authorList>
    </citation>
    <scope>NUCLEOTIDE SEQUENCE [LARGE SCALE GENOMIC DNA]</scope>
    <source>
        <strain evidence="7 8">CGMCC 1.5070</strain>
    </source>
</reference>
<evidence type="ECO:0000256" key="6">
    <source>
        <dbReference type="SAM" id="Phobius"/>
    </source>
</evidence>
<dbReference type="OrthoDB" id="3246647at2"/>
<name>A0A1H8EEP3_9FIRM</name>
<organism evidence="7 8">
    <name type="scientific">Hydrogenoanaerobacterium saccharovorans</name>
    <dbReference type="NCBI Taxonomy" id="474960"/>
    <lineage>
        <taxon>Bacteria</taxon>
        <taxon>Bacillati</taxon>
        <taxon>Bacillota</taxon>
        <taxon>Clostridia</taxon>
        <taxon>Eubacteriales</taxon>
        <taxon>Oscillospiraceae</taxon>
        <taxon>Hydrogenoanaerobacterium</taxon>
    </lineage>
</organism>
<dbReference type="Pfam" id="PF01943">
    <property type="entry name" value="Polysacc_synt"/>
    <property type="match status" value="1"/>
</dbReference>
<evidence type="ECO:0000313" key="7">
    <source>
        <dbReference type="EMBL" id="SEN17972.1"/>
    </source>
</evidence>
<evidence type="ECO:0000256" key="1">
    <source>
        <dbReference type="ARBA" id="ARBA00004651"/>
    </source>
</evidence>
<dbReference type="GO" id="GO:0005886">
    <property type="term" value="C:plasma membrane"/>
    <property type="evidence" value="ECO:0007669"/>
    <property type="project" value="UniProtKB-SubCell"/>
</dbReference>
<proteinExistence type="predicted"/>
<protein>
    <submittedName>
        <fullName evidence="7">Membrane protein involved in the export of O-antigen and teichoic acid</fullName>
    </submittedName>
</protein>
<comment type="subcellular location">
    <subcellularLocation>
        <location evidence="1">Cell membrane</location>
        <topology evidence="1">Multi-pass membrane protein</topology>
    </subcellularLocation>
</comment>
<dbReference type="Proteomes" id="UP000199158">
    <property type="component" value="Unassembled WGS sequence"/>
</dbReference>
<evidence type="ECO:0000256" key="4">
    <source>
        <dbReference type="ARBA" id="ARBA00022989"/>
    </source>
</evidence>
<keyword evidence="8" id="KW-1185">Reference proteome</keyword>
<dbReference type="PANTHER" id="PTHR30250:SF11">
    <property type="entry name" value="O-ANTIGEN TRANSPORTER-RELATED"/>
    <property type="match status" value="1"/>
</dbReference>
<accession>A0A1H8EEP3</accession>
<feature type="transmembrane region" description="Helical" evidence="6">
    <location>
        <begin position="144"/>
        <end position="162"/>
    </location>
</feature>
<dbReference type="InterPro" id="IPR050833">
    <property type="entry name" value="Poly_Biosynth_Transport"/>
</dbReference>
<sequence length="414" mass="46430">MKNSTKVGKNILWNSVGSLFYYICQWATTVAVVRISGYSAAGMLSLAMAVTNIFYIFALYGIRNFQISDINERYCSGIYISTRCFTCFCAQLFCILFCFLVGYRGTQLLCIITYMIFKLSEALVDVYHGIVQKKWRLDIAGKSYIARGVFTLLVFCLCLWFTNSLNIAVLGMAISAFAVILCYDIPMAKRIDESHPQIYLKQTWLLLQECLPLLSFQLLITLLSFIPRYFLEKNFGPEQLGIYSSVANPTYFVQMLSLLIFTPLIPIFANTFKKPDKKSFLVLLVKCFLIMLGISAVSLYGAYLLGQWGLILLYGKDIIHFTYLLIPVVGCTITTAFVWLFNGVMTAMRALGSMVFGAAVATIICYGLSTILITKYGMNGISFAQGISQGILAIYMLAVCLIKTKDIKQQNGLK</sequence>
<feature type="transmembrane region" description="Helical" evidence="6">
    <location>
        <begin position="168"/>
        <end position="185"/>
    </location>
</feature>
<feature type="transmembrane region" description="Helical" evidence="6">
    <location>
        <begin position="83"/>
        <end position="105"/>
    </location>
</feature>
<evidence type="ECO:0000256" key="3">
    <source>
        <dbReference type="ARBA" id="ARBA00022692"/>
    </source>
</evidence>
<feature type="transmembrane region" description="Helical" evidence="6">
    <location>
        <begin position="111"/>
        <end position="132"/>
    </location>
</feature>
<dbReference type="PANTHER" id="PTHR30250">
    <property type="entry name" value="PST FAMILY PREDICTED COLANIC ACID TRANSPORTER"/>
    <property type="match status" value="1"/>
</dbReference>
<dbReference type="RefSeq" id="WP_092756645.1">
    <property type="nucleotide sequence ID" value="NZ_FOCG01000007.1"/>
</dbReference>